<gene>
    <name evidence="2" type="ORF">nbrc107696_12420</name>
    <name evidence="3" type="ORF">nbrc107696_45340</name>
</gene>
<reference evidence="4" key="1">
    <citation type="submission" date="2019-06" db="EMBL/GenBank/DDBJ databases">
        <title>Gordonia isolated from sludge of a wastewater treatment plant.</title>
        <authorList>
            <person name="Tamura T."/>
            <person name="Aoyama K."/>
            <person name="Kang Y."/>
            <person name="Saito S."/>
            <person name="Akiyama N."/>
            <person name="Yazawa K."/>
            <person name="Gonoi T."/>
            <person name="Mikami Y."/>
        </authorList>
    </citation>
    <scope>NUCLEOTIDE SEQUENCE [LARGE SCALE GENOMIC DNA]</scope>
    <source>
        <strain evidence="4">NBRC 107696</strain>
    </source>
</reference>
<evidence type="ECO:0000313" key="2">
    <source>
        <dbReference type="EMBL" id="GEE00796.1"/>
    </source>
</evidence>
<dbReference type="InterPro" id="IPR027843">
    <property type="entry name" value="DUF4440"/>
</dbReference>
<dbReference type="Proteomes" id="UP000444960">
    <property type="component" value="Unassembled WGS sequence"/>
</dbReference>
<dbReference type="OrthoDB" id="7605094at2"/>
<proteinExistence type="predicted"/>
<comment type="caution">
    <text evidence="2">The sequence shown here is derived from an EMBL/GenBank/DDBJ whole genome shotgun (WGS) entry which is preliminary data.</text>
</comment>
<feature type="domain" description="DUF4440" evidence="1">
    <location>
        <begin position="31"/>
        <end position="124"/>
    </location>
</feature>
<sequence length="146" mass="15900">MTADSLDQARADDRALITAVMHRYCNMARENADFAGMSVIYTDDARITLPDGTEVGAVEMAEVVKGGGPTFIRHHATTLDIVFRGADAADVVTMYIAITDQAAPDHWGEWRDHFVKQADGRWLIDRRVICVDGAAPAGWCAAVYGS</sequence>
<evidence type="ECO:0000313" key="4">
    <source>
        <dbReference type="Proteomes" id="UP000444960"/>
    </source>
</evidence>
<dbReference type="Pfam" id="PF14534">
    <property type="entry name" value="DUF4440"/>
    <property type="match status" value="1"/>
</dbReference>
<evidence type="ECO:0000313" key="3">
    <source>
        <dbReference type="EMBL" id="GEE04088.1"/>
    </source>
</evidence>
<protein>
    <recommendedName>
        <fullName evidence="1">DUF4440 domain-containing protein</fullName>
    </recommendedName>
</protein>
<dbReference type="EMBL" id="BJOV01000006">
    <property type="protein sequence ID" value="GEE04088.1"/>
    <property type="molecule type" value="Genomic_DNA"/>
</dbReference>
<name>A0A7I9V5Y0_9ACTN</name>
<dbReference type="SUPFAM" id="SSF54427">
    <property type="entry name" value="NTF2-like"/>
    <property type="match status" value="1"/>
</dbReference>
<dbReference type="EMBL" id="BJOV01000003">
    <property type="protein sequence ID" value="GEE00796.1"/>
    <property type="molecule type" value="Genomic_DNA"/>
</dbReference>
<dbReference type="AlphaFoldDB" id="A0A7I9V5Y0"/>
<reference evidence="2" key="2">
    <citation type="journal article" date="2020" name="Int. J. Syst. Evol. Microbiol.">
        <title>Gordonia crocea sp. nov. and Gordonia spumicola sp. nov. isolated from sludge of a wastewater treatment plant.</title>
        <authorList>
            <person name="Tamura T."/>
            <person name="Saito S."/>
            <person name="Hamada M."/>
            <person name="Kang Y."/>
            <person name="Hoshino Y."/>
            <person name="Gonoi T."/>
            <person name="Mikami Y."/>
            <person name="Yaguchi T."/>
        </authorList>
    </citation>
    <scope>NUCLEOTIDE SEQUENCE</scope>
    <source>
        <strain evidence="2">NBRC 107696</strain>
    </source>
</reference>
<keyword evidence="4" id="KW-1185">Reference proteome</keyword>
<dbReference type="RefSeq" id="WP_161894688.1">
    <property type="nucleotide sequence ID" value="NZ_BJOV01000003.1"/>
</dbReference>
<dbReference type="InterPro" id="IPR032710">
    <property type="entry name" value="NTF2-like_dom_sf"/>
</dbReference>
<accession>A0A7I9V5Y0</accession>
<evidence type="ECO:0000259" key="1">
    <source>
        <dbReference type="Pfam" id="PF14534"/>
    </source>
</evidence>
<dbReference type="Gene3D" id="3.10.450.50">
    <property type="match status" value="1"/>
</dbReference>
<organism evidence="2 4">
    <name type="scientific">Gordonia spumicola</name>
    <dbReference type="NCBI Taxonomy" id="589161"/>
    <lineage>
        <taxon>Bacteria</taxon>
        <taxon>Bacillati</taxon>
        <taxon>Actinomycetota</taxon>
        <taxon>Actinomycetes</taxon>
        <taxon>Mycobacteriales</taxon>
        <taxon>Gordoniaceae</taxon>
        <taxon>Gordonia</taxon>
    </lineage>
</organism>